<dbReference type="AlphaFoldDB" id="A0A542DE40"/>
<feature type="signal peptide" evidence="1">
    <location>
        <begin position="1"/>
        <end position="25"/>
    </location>
</feature>
<gene>
    <name evidence="2" type="ORF">FB471_1007</name>
</gene>
<dbReference type="InterPro" id="IPR012334">
    <property type="entry name" value="Pectin_lyas_fold"/>
</dbReference>
<keyword evidence="1" id="KW-0732">Signal</keyword>
<dbReference type="Gene3D" id="2.160.20.10">
    <property type="entry name" value="Single-stranded right-handed beta-helix, Pectin lyase-like"/>
    <property type="match status" value="1"/>
</dbReference>
<accession>A0A542DE40</accession>
<comment type="caution">
    <text evidence="2">The sequence shown here is derived from an EMBL/GenBank/DDBJ whole genome shotgun (WGS) entry which is preliminary data.</text>
</comment>
<dbReference type="InterPro" id="IPR026457">
    <property type="entry name" value="CSLREA_Nterm"/>
</dbReference>
<evidence type="ECO:0000256" key="1">
    <source>
        <dbReference type="SAM" id="SignalP"/>
    </source>
</evidence>
<evidence type="ECO:0000313" key="3">
    <source>
        <dbReference type="Proteomes" id="UP000320876"/>
    </source>
</evidence>
<dbReference type="SUPFAM" id="SSF51126">
    <property type="entry name" value="Pectin lyase-like"/>
    <property type="match status" value="1"/>
</dbReference>
<feature type="chain" id="PRO_5022113123" evidence="1">
    <location>
        <begin position="26"/>
        <end position="343"/>
    </location>
</feature>
<evidence type="ECO:0000313" key="2">
    <source>
        <dbReference type="EMBL" id="TQJ01330.1"/>
    </source>
</evidence>
<dbReference type="Proteomes" id="UP000320876">
    <property type="component" value="Unassembled WGS sequence"/>
</dbReference>
<sequence>MATRRLPVILAAGLMGLMLPVTAQAAPAQRSGDVTYTVDSTADAPDADPGDGQCRSREGTCTLRAATMEANAGRGATIVVPAGHYLLTVAPPPLPLGPFPDPATGDLNILRPTTIVGAGMGRTVIDAGGIDRVFYNGANSTIRDLTITGGVTKERELVFITGGGGILNVSRLQLQRVEVTGNRADYGGGVFNIPLSDLTISDSMVRGNSAGEAGGIRFDWTGKVVNTTITGNEAINPHWITHPASLGGRGGGIDLRGPGPLTITGSTITGNRATDEGSGLNAAPAYLDSLVPPNTGFPLSVVILKNSTIEANLESANCTRAFAAFLTDGGRLDRTCHNDPPRS</sequence>
<dbReference type="RefSeq" id="WP_141996157.1">
    <property type="nucleotide sequence ID" value="NZ_VFML01000001.1"/>
</dbReference>
<dbReference type="EMBL" id="VFML01000001">
    <property type="protein sequence ID" value="TQJ01330.1"/>
    <property type="molecule type" value="Genomic_DNA"/>
</dbReference>
<dbReference type="NCBIfam" id="TIGR04214">
    <property type="entry name" value="CSLREA_Nterm"/>
    <property type="match status" value="1"/>
</dbReference>
<proteinExistence type="predicted"/>
<organism evidence="2 3">
    <name type="scientific">Amycolatopsis cihanbeyliensis</name>
    <dbReference type="NCBI Taxonomy" id="1128664"/>
    <lineage>
        <taxon>Bacteria</taxon>
        <taxon>Bacillati</taxon>
        <taxon>Actinomycetota</taxon>
        <taxon>Actinomycetes</taxon>
        <taxon>Pseudonocardiales</taxon>
        <taxon>Pseudonocardiaceae</taxon>
        <taxon>Amycolatopsis</taxon>
    </lineage>
</organism>
<reference evidence="2 3" key="1">
    <citation type="submission" date="2019-06" db="EMBL/GenBank/DDBJ databases">
        <title>Sequencing the genomes of 1000 actinobacteria strains.</title>
        <authorList>
            <person name="Klenk H.-P."/>
        </authorList>
    </citation>
    <scope>NUCLEOTIDE SEQUENCE [LARGE SCALE GENOMIC DNA]</scope>
    <source>
        <strain evidence="2 3">DSM 45679</strain>
    </source>
</reference>
<dbReference type="OrthoDB" id="6828855at2"/>
<dbReference type="InterPro" id="IPR011050">
    <property type="entry name" value="Pectin_lyase_fold/virulence"/>
</dbReference>
<protein>
    <submittedName>
        <fullName evidence="2">CSLREA domain-containing protein</fullName>
    </submittedName>
</protein>
<name>A0A542DE40_AMYCI</name>
<keyword evidence="3" id="KW-1185">Reference proteome</keyword>